<protein>
    <recommendedName>
        <fullName evidence="3">DOMON-like domain-containing protein</fullName>
    </recommendedName>
</protein>
<gene>
    <name evidence="1" type="ORF">AZI86_15130</name>
</gene>
<proteinExistence type="predicted"/>
<evidence type="ECO:0008006" key="3">
    <source>
        <dbReference type="Google" id="ProtNLM"/>
    </source>
</evidence>
<organism evidence="1 2">
    <name type="scientific">Bdellovibrio bacteriovorus</name>
    <dbReference type="NCBI Taxonomy" id="959"/>
    <lineage>
        <taxon>Bacteria</taxon>
        <taxon>Pseudomonadati</taxon>
        <taxon>Bdellovibrionota</taxon>
        <taxon>Bdellovibrionia</taxon>
        <taxon>Bdellovibrionales</taxon>
        <taxon>Pseudobdellovibrionaceae</taxon>
        <taxon>Bdellovibrio</taxon>
    </lineage>
</organism>
<dbReference type="AlphaFoldDB" id="A0A150WHA1"/>
<comment type="caution">
    <text evidence="1">The sequence shown here is derived from an EMBL/GenBank/DDBJ whole genome shotgun (WGS) entry which is preliminary data.</text>
</comment>
<sequence length="173" mass="20077">MNKLVPFQKNTSADKFQIQARFVQKSPFEIHLEFLLQGPISQMLCPPPEEPSRQDELWKSTCLEAFFGQKGGAYLEINCSPSGHWNAYEFESYRKGMRRAEHITVRLTRLEKDDQEARFFVQVISEKEFALSQVGLTMVFESTNHEKSYWALRHPAPQADFHNAEAWTLPATH</sequence>
<accession>A0A150WHA1</accession>
<keyword evidence="2" id="KW-1185">Reference proteome</keyword>
<evidence type="ECO:0000313" key="2">
    <source>
        <dbReference type="Proteomes" id="UP000075320"/>
    </source>
</evidence>
<dbReference type="CDD" id="cd09627">
    <property type="entry name" value="DOMON_murB_like"/>
    <property type="match status" value="1"/>
</dbReference>
<name>A0A150WHA1_BDEBC</name>
<dbReference type="RefSeq" id="WP_061836128.1">
    <property type="nucleotide sequence ID" value="NZ_LUKE01000004.1"/>
</dbReference>
<dbReference type="EMBL" id="LUKE01000004">
    <property type="protein sequence ID" value="KYG63052.1"/>
    <property type="molecule type" value="Genomic_DNA"/>
</dbReference>
<dbReference type="OrthoDB" id="5295535at2"/>
<dbReference type="Proteomes" id="UP000075320">
    <property type="component" value="Unassembled WGS sequence"/>
</dbReference>
<reference evidence="1 2" key="1">
    <citation type="submission" date="2016-03" db="EMBL/GenBank/DDBJ databases">
        <authorList>
            <person name="Ploux O."/>
        </authorList>
    </citation>
    <scope>NUCLEOTIDE SEQUENCE [LARGE SCALE GENOMIC DNA]</scope>
    <source>
        <strain evidence="1 2">R0</strain>
    </source>
</reference>
<evidence type="ECO:0000313" key="1">
    <source>
        <dbReference type="EMBL" id="KYG63052.1"/>
    </source>
</evidence>